<accession>A0A841FAC7</accession>
<feature type="repeat" description="ANK" evidence="3">
    <location>
        <begin position="182"/>
        <end position="214"/>
    </location>
</feature>
<gene>
    <name evidence="4" type="ORF">HNR73_002061</name>
</gene>
<dbReference type="RefSeq" id="WP_184787095.1">
    <property type="nucleotide sequence ID" value="NZ_BONT01000045.1"/>
</dbReference>
<dbReference type="EMBL" id="JACHGT010000004">
    <property type="protein sequence ID" value="MBB6034211.1"/>
    <property type="molecule type" value="Genomic_DNA"/>
</dbReference>
<dbReference type="Gene3D" id="1.25.40.20">
    <property type="entry name" value="Ankyrin repeat-containing domain"/>
    <property type="match status" value="2"/>
</dbReference>
<dbReference type="PROSITE" id="PS50297">
    <property type="entry name" value="ANK_REP_REGION"/>
    <property type="match status" value="1"/>
</dbReference>
<name>A0A841FAC7_9ACTN</name>
<evidence type="ECO:0000256" key="3">
    <source>
        <dbReference type="PROSITE-ProRule" id="PRU00023"/>
    </source>
</evidence>
<dbReference type="PROSITE" id="PS50088">
    <property type="entry name" value="ANK_REPEAT"/>
    <property type="match status" value="2"/>
</dbReference>
<keyword evidence="2 3" id="KW-0040">ANK repeat</keyword>
<keyword evidence="5" id="KW-1185">Reference proteome</keyword>
<proteinExistence type="predicted"/>
<dbReference type="Proteomes" id="UP000548476">
    <property type="component" value="Unassembled WGS sequence"/>
</dbReference>
<comment type="caution">
    <text evidence="4">The sequence shown here is derived from an EMBL/GenBank/DDBJ whole genome shotgun (WGS) entry which is preliminary data.</text>
</comment>
<evidence type="ECO:0000313" key="4">
    <source>
        <dbReference type="EMBL" id="MBB6034211.1"/>
    </source>
</evidence>
<dbReference type="Pfam" id="PF12796">
    <property type="entry name" value="Ank_2"/>
    <property type="match status" value="2"/>
</dbReference>
<dbReference type="PANTHER" id="PTHR24171">
    <property type="entry name" value="ANKYRIN REPEAT DOMAIN-CONTAINING PROTEIN 39-RELATED"/>
    <property type="match status" value="1"/>
</dbReference>
<evidence type="ECO:0000313" key="5">
    <source>
        <dbReference type="Proteomes" id="UP000548476"/>
    </source>
</evidence>
<protein>
    <recommendedName>
        <fullName evidence="6">Ankyrin repeat protein</fullName>
    </recommendedName>
</protein>
<keyword evidence="1" id="KW-0677">Repeat</keyword>
<reference evidence="4 5" key="1">
    <citation type="submission" date="2020-08" db="EMBL/GenBank/DDBJ databases">
        <title>Genomic Encyclopedia of Type Strains, Phase IV (KMG-IV): sequencing the most valuable type-strain genomes for metagenomic binning, comparative biology and taxonomic classification.</title>
        <authorList>
            <person name="Goeker M."/>
        </authorList>
    </citation>
    <scope>NUCLEOTIDE SEQUENCE [LARGE SCALE GENOMIC DNA]</scope>
    <source>
        <strain evidence="4 5">YIM 65646</strain>
    </source>
</reference>
<dbReference type="SUPFAM" id="SSF48403">
    <property type="entry name" value="Ankyrin repeat"/>
    <property type="match status" value="1"/>
</dbReference>
<dbReference type="AlphaFoldDB" id="A0A841FAC7"/>
<dbReference type="SMART" id="SM00248">
    <property type="entry name" value="ANK"/>
    <property type="match status" value="5"/>
</dbReference>
<evidence type="ECO:0008006" key="6">
    <source>
        <dbReference type="Google" id="ProtNLM"/>
    </source>
</evidence>
<evidence type="ECO:0000256" key="1">
    <source>
        <dbReference type="ARBA" id="ARBA00022737"/>
    </source>
</evidence>
<dbReference type="InterPro" id="IPR002110">
    <property type="entry name" value="Ankyrin_rpt"/>
</dbReference>
<evidence type="ECO:0000256" key="2">
    <source>
        <dbReference type="ARBA" id="ARBA00023043"/>
    </source>
</evidence>
<dbReference type="InterPro" id="IPR036770">
    <property type="entry name" value="Ankyrin_rpt-contain_sf"/>
</dbReference>
<sequence length="400" mass="41048">MTEKAGSERAGREGGDADRRLIAAVADGDDAAVEGALAGGADPDVLVTRWRRSVLVAAASAGRADIARRLLDAGASVTRVGGFGASPLRAAVTASAPAVVRLLLERGALTTEPGVLAQAVGRPTHRPAPGGLEVLAHLLAEGAESGPDEEAALVVAVTASAAPAVLRVLLAHGADPDRRRSDGTPVIVLAARRGDHAALDVLVGAGADVEAADAMGRTALMHAVERDHKKAAGVLLLAGADPGAVSPDGTTASRLARGWGLQNIRFRLGEDVVGREVAVIERTTLRLRPTGVRIDGDPAMFGFLADVVAIVLGDLGDAEWATRTGLSAADARAFAVRLRTDAVAAEQGSWFEVGASMTELATVRSALVEMAYGTTRTTPVGTTRVDVEDLLRELELRLAG</sequence>
<feature type="repeat" description="ANK" evidence="3">
    <location>
        <begin position="83"/>
        <end position="108"/>
    </location>
</feature>
<organism evidence="4 5">
    <name type="scientific">Phytomonospora endophytica</name>
    <dbReference type="NCBI Taxonomy" id="714109"/>
    <lineage>
        <taxon>Bacteria</taxon>
        <taxon>Bacillati</taxon>
        <taxon>Actinomycetota</taxon>
        <taxon>Actinomycetes</taxon>
        <taxon>Micromonosporales</taxon>
        <taxon>Micromonosporaceae</taxon>
        <taxon>Phytomonospora</taxon>
    </lineage>
</organism>